<name>A0ABW9E2V3_9BURK</name>
<dbReference type="Gene3D" id="1.10.10.10">
    <property type="entry name" value="Winged helix-like DNA-binding domain superfamily/Winged helix DNA-binding domain"/>
    <property type="match status" value="1"/>
</dbReference>
<gene>
    <name evidence="5" type="ORF">PQQ63_34085</name>
</gene>
<dbReference type="InterPro" id="IPR036388">
    <property type="entry name" value="WH-like_DNA-bd_sf"/>
</dbReference>
<dbReference type="EMBL" id="JAQQCF010000047">
    <property type="protein sequence ID" value="MFM0641720.1"/>
    <property type="molecule type" value="Genomic_DNA"/>
</dbReference>
<feature type="domain" description="HTH gntR-type" evidence="4">
    <location>
        <begin position="9"/>
        <end position="76"/>
    </location>
</feature>
<keyword evidence="1" id="KW-0805">Transcription regulation</keyword>
<dbReference type="PANTHER" id="PTHR43537">
    <property type="entry name" value="TRANSCRIPTIONAL REGULATOR, GNTR FAMILY"/>
    <property type="match status" value="1"/>
</dbReference>
<keyword evidence="2" id="KW-0238">DNA-binding</keyword>
<keyword evidence="6" id="KW-1185">Reference proteome</keyword>
<evidence type="ECO:0000256" key="3">
    <source>
        <dbReference type="ARBA" id="ARBA00023163"/>
    </source>
</evidence>
<dbReference type="RefSeq" id="WP_408241784.1">
    <property type="nucleotide sequence ID" value="NZ_JAQQCF010000047.1"/>
</dbReference>
<dbReference type="InterPro" id="IPR000524">
    <property type="entry name" value="Tscrpt_reg_HTH_GntR"/>
</dbReference>
<dbReference type="Proteomes" id="UP001629432">
    <property type="component" value="Unassembled WGS sequence"/>
</dbReference>
<dbReference type="SMART" id="SM00345">
    <property type="entry name" value="HTH_GNTR"/>
    <property type="match status" value="1"/>
</dbReference>
<dbReference type="SUPFAM" id="SSF48008">
    <property type="entry name" value="GntR ligand-binding domain-like"/>
    <property type="match status" value="1"/>
</dbReference>
<comment type="caution">
    <text evidence="5">The sequence shown here is derived from an EMBL/GenBank/DDBJ whole genome shotgun (WGS) entry which is preliminary data.</text>
</comment>
<proteinExistence type="predicted"/>
<protein>
    <submittedName>
        <fullName evidence="5">FCD domain-containing protein</fullName>
    </submittedName>
</protein>
<reference evidence="5 6" key="1">
    <citation type="journal article" date="2024" name="Chem. Sci.">
        <title>Discovery of megapolipeptins by genome mining of a Burkholderiales bacteria collection.</title>
        <authorList>
            <person name="Paulo B.S."/>
            <person name="Recchia M.J.J."/>
            <person name="Lee S."/>
            <person name="Fergusson C.H."/>
            <person name="Romanowski S.B."/>
            <person name="Hernandez A."/>
            <person name="Krull N."/>
            <person name="Liu D.Y."/>
            <person name="Cavanagh H."/>
            <person name="Bos A."/>
            <person name="Gray C.A."/>
            <person name="Murphy B.T."/>
            <person name="Linington R.G."/>
            <person name="Eustaquio A.S."/>
        </authorList>
    </citation>
    <scope>NUCLEOTIDE SEQUENCE [LARGE SCALE GENOMIC DNA]</scope>
    <source>
        <strain evidence="5 6">RL17-338-BIC-A</strain>
    </source>
</reference>
<dbReference type="Pfam" id="PF07729">
    <property type="entry name" value="FCD"/>
    <property type="match status" value="1"/>
</dbReference>
<dbReference type="SMART" id="SM00895">
    <property type="entry name" value="FCD"/>
    <property type="match status" value="1"/>
</dbReference>
<accession>A0ABW9E2V3</accession>
<dbReference type="InterPro" id="IPR036390">
    <property type="entry name" value="WH_DNA-bd_sf"/>
</dbReference>
<dbReference type="Gene3D" id="1.20.120.530">
    <property type="entry name" value="GntR ligand-binding domain-like"/>
    <property type="match status" value="1"/>
</dbReference>
<dbReference type="SUPFAM" id="SSF46785">
    <property type="entry name" value="Winged helix' DNA-binding domain"/>
    <property type="match status" value="1"/>
</dbReference>
<dbReference type="PROSITE" id="PS50949">
    <property type="entry name" value="HTH_GNTR"/>
    <property type="match status" value="1"/>
</dbReference>
<dbReference type="Pfam" id="PF00392">
    <property type="entry name" value="GntR"/>
    <property type="match status" value="1"/>
</dbReference>
<dbReference type="PANTHER" id="PTHR43537:SF20">
    <property type="entry name" value="HTH-TYPE TRANSCRIPTIONAL REPRESSOR GLAR"/>
    <property type="match status" value="1"/>
</dbReference>
<organism evidence="5 6">
    <name type="scientific">Paraburkholderia metrosideri</name>
    <dbReference type="NCBI Taxonomy" id="580937"/>
    <lineage>
        <taxon>Bacteria</taxon>
        <taxon>Pseudomonadati</taxon>
        <taxon>Pseudomonadota</taxon>
        <taxon>Betaproteobacteria</taxon>
        <taxon>Burkholderiales</taxon>
        <taxon>Burkholderiaceae</taxon>
        <taxon>Paraburkholderia</taxon>
    </lineage>
</organism>
<keyword evidence="3" id="KW-0804">Transcription</keyword>
<dbReference type="InterPro" id="IPR008920">
    <property type="entry name" value="TF_FadR/GntR_C"/>
</dbReference>
<evidence type="ECO:0000313" key="6">
    <source>
        <dbReference type="Proteomes" id="UP001629432"/>
    </source>
</evidence>
<sequence>MKLIETSKASLTQATYERLRDEVLSCRLTPGERINAKELADLLEVNVGAVREALSRLTSEDLVVAEPQKGFRVAPISAEDLRDLTAVRIEIESMCLQRAISRGDVTWEAAILSAYHRLSKAHQVSAADSLPNDERNWGYLHSEFHESLVAACDSRWLLRLRAMLFRQNARYRNLSVSLTASDRDLDAEHKALMEAMLARDAGKAVKLMTTHIELTTDAVLRHVERSGLFEGQANQPARYGFSTRRSPA</sequence>
<dbReference type="InterPro" id="IPR011711">
    <property type="entry name" value="GntR_C"/>
</dbReference>
<evidence type="ECO:0000256" key="1">
    <source>
        <dbReference type="ARBA" id="ARBA00023015"/>
    </source>
</evidence>
<dbReference type="CDD" id="cd07377">
    <property type="entry name" value="WHTH_GntR"/>
    <property type="match status" value="1"/>
</dbReference>
<evidence type="ECO:0000259" key="4">
    <source>
        <dbReference type="PROSITE" id="PS50949"/>
    </source>
</evidence>
<evidence type="ECO:0000313" key="5">
    <source>
        <dbReference type="EMBL" id="MFM0641720.1"/>
    </source>
</evidence>
<evidence type="ECO:0000256" key="2">
    <source>
        <dbReference type="ARBA" id="ARBA00023125"/>
    </source>
</evidence>